<protein>
    <submittedName>
        <fullName evidence="2">Uncharacterized protein</fullName>
    </submittedName>
</protein>
<feature type="compositionally biased region" description="Basic and acidic residues" evidence="1">
    <location>
        <begin position="139"/>
        <end position="150"/>
    </location>
</feature>
<dbReference type="EMBL" id="JACKWZ010000697">
    <property type="protein sequence ID" value="KAF9405694.1"/>
    <property type="molecule type" value="Genomic_DNA"/>
</dbReference>
<gene>
    <name evidence="2" type="ORF">HW555_013678</name>
</gene>
<comment type="caution">
    <text evidence="2">The sequence shown here is derived from an EMBL/GenBank/DDBJ whole genome shotgun (WGS) entry which is preliminary data.</text>
</comment>
<reference evidence="2" key="1">
    <citation type="submission" date="2020-08" db="EMBL/GenBank/DDBJ databases">
        <title>Spodoptera exigua strain:BAW_Kor-Di-RS1 Genome sequencing and assembly.</title>
        <authorList>
            <person name="Kim J."/>
            <person name="Nam H.Y."/>
            <person name="Kwon M."/>
            <person name="Choi J.H."/>
            <person name="Cho S.R."/>
            <person name="Kim G.-H."/>
        </authorList>
    </citation>
    <scope>NUCLEOTIDE SEQUENCE</scope>
    <source>
        <strain evidence="2">BAW_Kor-Di-RS1</strain>
        <tissue evidence="2">Whole-body</tissue>
    </source>
</reference>
<evidence type="ECO:0000313" key="2">
    <source>
        <dbReference type="EMBL" id="KAF9405694.1"/>
    </source>
</evidence>
<evidence type="ECO:0000313" key="3">
    <source>
        <dbReference type="Proteomes" id="UP000648187"/>
    </source>
</evidence>
<evidence type="ECO:0000256" key="1">
    <source>
        <dbReference type="SAM" id="MobiDB-lite"/>
    </source>
</evidence>
<dbReference type="AlphaFoldDB" id="A0A835G2F7"/>
<accession>A0A835G2F7</accession>
<dbReference type="Proteomes" id="UP000648187">
    <property type="component" value="Unassembled WGS sequence"/>
</dbReference>
<feature type="compositionally biased region" description="Gly residues" evidence="1">
    <location>
        <begin position="155"/>
        <end position="166"/>
    </location>
</feature>
<name>A0A835G2F7_SPOEX</name>
<feature type="region of interest" description="Disordered" evidence="1">
    <location>
        <begin position="139"/>
        <end position="166"/>
    </location>
</feature>
<organism evidence="2 3">
    <name type="scientific">Spodoptera exigua</name>
    <name type="common">Beet armyworm</name>
    <name type="synonym">Noctua fulgens</name>
    <dbReference type="NCBI Taxonomy" id="7107"/>
    <lineage>
        <taxon>Eukaryota</taxon>
        <taxon>Metazoa</taxon>
        <taxon>Ecdysozoa</taxon>
        <taxon>Arthropoda</taxon>
        <taxon>Hexapoda</taxon>
        <taxon>Insecta</taxon>
        <taxon>Pterygota</taxon>
        <taxon>Neoptera</taxon>
        <taxon>Endopterygota</taxon>
        <taxon>Lepidoptera</taxon>
        <taxon>Glossata</taxon>
        <taxon>Ditrysia</taxon>
        <taxon>Noctuoidea</taxon>
        <taxon>Noctuidae</taxon>
        <taxon>Amphipyrinae</taxon>
        <taxon>Spodoptera</taxon>
    </lineage>
</organism>
<sequence>MFRTHPDAEVVALRALVVEARQQVQRAGGGVDAELRGRGRLQDLVGALAVGGRVGVVQYCNYHVDGSHRQVVKVARLIVERRGRGEQAGGRVEAEKALAPLQREPGRAGTAHLQRRQRRARRLVLEDFARDVRGQEAGRRVDGVDDEHVQRQRGGARGRAGVGGAHGQRVLARAGGRQRARQAHVAQRRVHAERAGRVARRQRVQHARRVARVAVGGAQRGHQRARGSVARQPRLGQAPPPLGRVLVGVVDAHDDARVGPRRARSLVAGPHRQLVHGRALPAGTFTGT</sequence>
<proteinExistence type="predicted"/>
<keyword evidence="3" id="KW-1185">Reference proteome</keyword>
<feature type="region of interest" description="Disordered" evidence="1">
    <location>
        <begin position="215"/>
        <end position="242"/>
    </location>
</feature>